<name>A0A9D2MWH3_9FIRM</name>
<evidence type="ECO:0000256" key="1">
    <source>
        <dbReference type="ARBA" id="ARBA00001966"/>
    </source>
</evidence>
<dbReference type="PANTHER" id="PTHR24960:SF79">
    <property type="entry name" value="PHOTOSYSTEM I IRON-SULFUR CENTER"/>
    <property type="match status" value="1"/>
</dbReference>
<evidence type="ECO:0000256" key="4">
    <source>
        <dbReference type="ARBA" id="ARBA00022485"/>
    </source>
</evidence>
<dbReference type="EMBL" id="DWXG01000065">
    <property type="protein sequence ID" value="HJB98529.1"/>
    <property type="molecule type" value="Genomic_DNA"/>
</dbReference>
<comment type="function">
    <text evidence="2">Ferredoxins are iron-sulfur proteins that transfer electrons in a wide variety of metabolic reactions.</text>
</comment>
<accession>A0A9D2MWH3</accession>
<proteinExistence type="predicted"/>
<dbReference type="InterPro" id="IPR050157">
    <property type="entry name" value="PSI_iron-sulfur_center"/>
</dbReference>
<evidence type="ECO:0000259" key="8">
    <source>
        <dbReference type="PROSITE" id="PS51379"/>
    </source>
</evidence>
<gene>
    <name evidence="9" type="ORF">H9710_08120</name>
</gene>
<keyword evidence="5" id="KW-0479">Metal-binding</keyword>
<dbReference type="GO" id="GO:0046872">
    <property type="term" value="F:metal ion binding"/>
    <property type="evidence" value="ECO:0007669"/>
    <property type="project" value="UniProtKB-KW"/>
</dbReference>
<keyword evidence="6" id="KW-0408">Iron</keyword>
<dbReference type="InterPro" id="IPR017900">
    <property type="entry name" value="4Fe4S_Fe_S_CS"/>
</dbReference>
<dbReference type="Proteomes" id="UP000826793">
    <property type="component" value="Unassembled WGS sequence"/>
</dbReference>
<keyword evidence="4" id="KW-0004">4Fe-4S</keyword>
<dbReference type="PROSITE" id="PS51379">
    <property type="entry name" value="4FE4S_FER_2"/>
    <property type="match status" value="2"/>
</dbReference>
<evidence type="ECO:0000256" key="2">
    <source>
        <dbReference type="ARBA" id="ARBA00003532"/>
    </source>
</evidence>
<dbReference type="PROSITE" id="PS00198">
    <property type="entry name" value="4FE4S_FER_1"/>
    <property type="match status" value="1"/>
</dbReference>
<evidence type="ECO:0000256" key="6">
    <source>
        <dbReference type="ARBA" id="ARBA00023004"/>
    </source>
</evidence>
<reference evidence="9" key="1">
    <citation type="journal article" date="2021" name="PeerJ">
        <title>Extensive microbial diversity within the chicken gut microbiome revealed by metagenomics and culture.</title>
        <authorList>
            <person name="Gilroy R."/>
            <person name="Ravi A."/>
            <person name="Getino M."/>
            <person name="Pursley I."/>
            <person name="Horton D.L."/>
            <person name="Alikhan N.F."/>
            <person name="Baker D."/>
            <person name="Gharbi K."/>
            <person name="Hall N."/>
            <person name="Watson M."/>
            <person name="Adriaenssens E.M."/>
            <person name="Foster-Nyarko E."/>
            <person name="Jarju S."/>
            <person name="Secka A."/>
            <person name="Antonio M."/>
            <person name="Oren A."/>
            <person name="Chaudhuri R.R."/>
            <person name="La Ragione R."/>
            <person name="Hildebrand F."/>
            <person name="Pallen M.J."/>
        </authorList>
    </citation>
    <scope>NUCLEOTIDE SEQUENCE</scope>
    <source>
        <strain evidence="9">CHK185-1770</strain>
    </source>
</reference>
<dbReference type="GO" id="GO:0051539">
    <property type="term" value="F:4 iron, 4 sulfur cluster binding"/>
    <property type="evidence" value="ECO:0007669"/>
    <property type="project" value="UniProtKB-KW"/>
</dbReference>
<evidence type="ECO:0000256" key="3">
    <source>
        <dbReference type="ARBA" id="ARBA00013529"/>
    </source>
</evidence>
<reference evidence="9" key="2">
    <citation type="submission" date="2021-04" db="EMBL/GenBank/DDBJ databases">
        <authorList>
            <person name="Gilroy R."/>
        </authorList>
    </citation>
    <scope>NUCLEOTIDE SEQUENCE</scope>
    <source>
        <strain evidence="9">CHK185-1770</strain>
    </source>
</reference>
<organism evidence="9 10">
    <name type="scientific">Candidatus Acutalibacter pullicola</name>
    <dbReference type="NCBI Taxonomy" id="2838417"/>
    <lineage>
        <taxon>Bacteria</taxon>
        <taxon>Bacillati</taxon>
        <taxon>Bacillota</taxon>
        <taxon>Clostridia</taxon>
        <taxon>Eubacteriales</taxon>
        <taxon>Acutalibacteraceae</taxon>
        <taxon>Acutalibacter</taxon>
    </lineage>
</organism>
<comment type="caution">
    <text evidence="9">The sequence shown here is derived from an EMBL/GenBank/DDBJ whole genome shotgun (WGS) entry which is preliminary data.</text>
</comment>
<sequence length="251" mass="26867">MAIYAAVFSPTGTSRQGVWSIATALGDAVLLDVTCAPAESRTFSPEDLVVFGAPVYGGRVFQGALERLAPLQGNNTPCLVTVTYGNRDFDDALLELTDFCREHGFAPFAGAALVGEHTYGSVQKGRPNAHDLDQDRAFALEAWEDLQAGWTDFAPPGNRPYKEGGKGGSFVPTTTEDCIHCGLCVGQCPMQAIAPDCAAIDPEKCISCFRCVKGCPQHAKGVFTPAYESFAAAFSEKLKEPKENAYFLPRG</sequence>
<dbReference type="PANTHER" id="PTHR24960">
    <property type="entry name" value="PHOTOSYSTEM I IRON-SULFUR CENTER-RELATED"/>
    <property type="match status" value="1"/>
</dbReference>
<dbReference type="Pfam" id="PF12838">
    <property type="entry name" value="Fer4_7"/>
    <property type="match status" value="1"/>
</dbReference>
<dbReference type="InterPro" id="IPR017896">
    <property type="entry name" value="4Fe4S_Fe-S-bd"/>
</dbReference>
<evidence type="ECO:0000313" key="9">
    <source>
        <dbReference type="EMBL" id="HJB98529.1"/>
    </source>
</evidence>
<dbReference type="InterPro" id="IPR029039">
    <property type="entry name" value="Flavoprotein-like_sf"/>
</dbReference>
<evidence type="ECO:0000256" key="5">
    <source>
        <dbReference type="ARBA" id="ARBA00022723"/>
    </source>
</evidence>
<feature type="domain" description="4Fe-4S ferredoxin-type" evidence="8">
    <location>
        <begin position="170"/>
        <end position="193"/>
    </location>
</feature>
<dbReference type="Gene3D" id="3.40.50.360">
    <property type="match status" value="1"/>
</dbReference>
<dbReference type="SUPFAM" id="SSF52218">
    <property type="entry name" value="Flavoproteins"/>
    <property type="match status" value="1"/>
</dbReference>
<comment type="cofactor">
    <cofactor evidence="1">
        <name>[4Fe-4S] cluster</name>
        <dbReference type="ChEBI" id="CHEBI:49883"/>
    </cofactor>
</comment>
<dbReference type="SUPFAM" id="SSF54862">
    <property type="entry name" value="4Fe-4S ferredoxins"/>
    <property type="match status" value="1"/>
</dbReference>
<dbReference type="AlphaFoldDB" id="A0A9D2MWH3"/>
<evidence type="ECO:0000313" key="10">
    <source>
        <dbReference type="Proteomes" id="UP000826793"/>
    </source>
</evidence>
<keyword evidence="7" id="KW-0411">Iron-sulfur</keyword>
<evidence type="ECO:0000256" key="7">
    <source>
        <dbReference type="ARBA" id="ARBA00023014"/>
    </source>
</evidence>
<dbReference type="Gene3D" id="3.30.70.20">
    <property type="match status" value="1"/>
</dbReference>
<feature type="domain" description="4Fe-4S ferredoxin-type" evidence="8">
    <location>
        <begin position="196"/>
        <end position="225"/>
    </location>
</feature>
<protein>
    <recommendedName>
        <fullName evidence="3">Ferredoxin</fullName>
    </recommendedName>
</protein>